<proteinExistence type="inferred from homology"/>
<dbReference type="Pfam" id="PF02687">
    <property type="entry name" value="FtsX"/>
    <property type="match status" value="2"/>
</dbReference>
<evidence type="ECO:0000256" key="3">
    <source>
        <dbReference type="ARBA" id="ARBA00022692"/>
    </source>
</evidence>
<feature type="transmembrane region" description="Helical" evidence="7">
    <location>
        <begin position="765"/>
        <end position="786"/>
    </location>
</feature>
<keyword evidence="10" id="KW-1185">Reference proteome</keyword>
<comment type="caution">
    <text evidence="9">The sequence shown here is derived from an EMBL/GenBank/DDBJ whole genome shotgun (WGS) entry which is preliminary data.</text>
</comment>
<dbReference type="RefSeq" id="WP_345687177.1">
    <property type="nucleotide sequence ID" value="NZ_BAABIT010000001.1"/>
</dbReference>
<evidence type="ECO:0000313" key="9">
    <source>
        <dbReference type="EMBL" id="MFC5023848.1"/>
    </source>
</evidence>
<evidence type="ECO:0000256" key="5">
    <source>
        <dbReference type="ARBA" id="ARBA00023136"/>
    </source>
</evidence>
<dbReference type="PANTHER" id="PTHR30572:SF4">
    <property type="entry name" value="ABC TRANSPORTER PERMEASE YTRF"/>
    <property type="match status" value="1"/>
</dbReference>
<evidence type="ECO:0000256" key="2">
    <source>
        <dbReference type="ARBA" id="ARBA00022475"/>
    </source>
</evidence>
<dbReference type="InterPro" id="IPR003838">
    <property type="entry name" value="ABC3_permease_C"/>
</dbReference>
<feature type="transmembrane region" description="Helical" evidence="7">
    <location>
        <begin position="820"/>
        <end position="840"/>
    </location>
</feature>
<keyword evidence="2" id="KW-1003">Cell membrane</keyword>
<feature type="transmembrane region" description="Helical" evidence="7">
    <location>
        <begin position="869"/>
        <end position="894"/>
    </location>
</feature>
<accession>A0ABV9XIF5</accession>
<comment type="subcellular location">
    <subcellularLocation>
        <location evidence="1">Cell membrane</location>
        <topology evidence="1">Multi-pass membrane protein</topology>
    </subcellularLocation>
</comment>
<feature type="domain" description="ABC3 transporter permease C-terminal" evidence="8">
    <location>
        <begin position="333"/>
        <end position="399"/>
    </location>
</feature>
<keyword evidence="5 7" id="KW-0472">Membrane</keyword>
<dbReference type="EMBL" id="JBHSJD010000013">
    <property type="protein sequence ID" value="MFC5023848.1"/>
    <property type="molecule type" value="Genomic_DNA"/>
</dbReference>
<evidence type="ECO:0000256" key="6">
    <source>
        <dbReference type="ARBA" id="ARBA00038076"/>
    </source>
</evidence>
<feature type="domain" description="ABC3 transporter permease C-terminal" evidence="8">
    <location>
        <begin position="769"/>
        <end position="898"/>
    </location>
</feature>
<feature type="transmembrane region" description="Helical" evidence="7">
    <location>
        <begin position="375"/>
        <end position="400"/>
    </location>
</feature>
<evidence type="ECO:0000256" key="1">
    <source>
        <dbReference type="ARBA" id="ARBA00004651"/>
    </source>
</evidence>
<reference evidence="10" key="1">
    <citation type="journal article" date="2019" name="Int. J. Syst. Evol. Microbiol.">
        <title>The Global Catalogue of Microorganisms (GCM) 10K type strain sequencing project: providing services to taxonomists for standard genome sequencing and annotation.</title>
        <authorList>
            <consortium name="The Broad Institute Genomics Platform"/>
            <consortium name="The Broad Institute Genome Sequencing Center for Infectious Disease"/>
            <person name="Wu L."/>
            <person name="Ma J."/>
        </authorList>
    </citation>
    <scope>NUCLEOTIDE SEQUENCE [LARGE SCALE GENOMIC DNA]</scope>
    <source>
        <strain evidence="10">CGMCC 4.1648</strain>
    </source>
</reference>
<name>A0ABV9XIF5_9ACTN</name>
<dbReference type="PANTHER" id="PTHR30572">
    <property type="entry name" value="MEMBRANE COMPONENT OF TRANSPORTER-RELATED"/>
    <property type="match status" value="1"/>
</dbReference>
<evidence type="ECO:0000313" key="10">
    <source>
        <dbReference type="Proteomes" id="UP001595829"/>
    </source>
</evidence>
<dbReference type="InterPro" id="IPR050250">
    <property type="entry name" value="Macrolide_Exporter_MacB"/>
</dbReference>
<sequence>MRAHASWVRVRLRAAPGPALALALLALVTSFLAAAFPRAVDAYEGEGLRHEMRSAPPHRGGIELSAPAAPPDGDGVLAEPLDAARLAAHHRRILAVLPAPLRADTAQSAHGVRTTEPVAATDDWLPRLEGGPTVFTLAAHADLARHARIRSGRLPTAADGAVTPTTPAVEAAVTTATARALGIRAGATVHVPKGLGGTLTVTVTGIVDPVRPDLSYWSYEPVLRTPARLFTPPPVVEPYWHGALLLPVGAAPVLPSVAPRAEAYWRVATDPDDLRAGDRDGLRKAVASLESGPLLAGLGTPDVPESYATSGLDDLLADHDRFTAAVGPVVAVAALGVGTVAGVVLVMAGGLAAAHRRAELSLLRARGASVRGLAGLLFAETAVPVLPAAALGCAAAFLLVPEGRPLPALAAAAAVALVACAALPLHAARLHRRPQPAGGREDPAPARSSRRRTVAELTLLVLAAAAVAALRRRGTGTGGTDALVAAAPVLVGLIAALLLVRLHPLPLRLAARPAARGRGAVGFLALARAGRAPALTALPLLALVVALATAAFGGSVLAGVDGARDAAALAAVGADARVDAEALPAAVTDAVRRAPGVEDVAAVHRAHDLDVGEGGAEGVTLLAVDPDSYARLARRTGLGAFAADRLRAGSGPLPALVSPGVAARLGTGQVDVGPPDGRFTVRVALVRDSTPGHAVRGDFLVVDASRLPGDRHRTPTTLLVTGASTSATALRSAARTADGGATVTLRSAERARLTDSPVQRGAEQVHILAAAAAAGYAVLAVLLSLLRAAPERTALLARLRTMGLTRRQGRGMLVRESLPPALLAAAGGALAGWAAIRLLAAGLDLGPLALGAAQGRHGPPESVPLRADAWSLLLPAAAVLVLTAGAAAVQAWAATRRSTTTDLRAGDAR</sequence>
<protein>
    <submittedName>
        <fullName evidence="9">FtsX-like permease family protein</fullName>
    </submittedName>
</protein>
<evidence type="ECO:0000256" key="4">
    <source>
        <dbReference type="ARBA" id="ARBA00022989"/>
    </source>
</evidence>
<feature type="transmembrane region" description="Helical" evidence="7">
    <location>
        <begin position="329"/>
        <end position="354"/>
    </location>
</feature>
<feature type="transmembrane region" description="Helical" evidence="7">
    <location>
        <begin position="538"/>
        <end position="560"/>
    </location>
</feature>
<keyword evidence="3 7" id="KW-0812">Transmembrane</keyword>
<feature type="transmembrane region" description="Helical" evidence="7">
    <location>
        <begin position="406"/>
        <end position="425"/>
    </location>
</feature>
<feature type="transmembrane region" description="Helical" evidence="7">
    <location>
        <begin position="453"/>
        <end position="470"/>
    </location>
</feature>
<gene>
    <name evidence="9" type="ORF">ACFPM3_17040</name>
</gene>
<keyword evidence="4 7" id="KW-1133">Transmembrane helix</keyword>
<dbReference type="Proteomes" id="UP001595829">
    <property type="component" value="Unassembled WGS sequence"/>
</dbReference>
<feature type="transmembrane region" description="Helical" evidence="7">
    <location>
        <begin position="482"/>
        <end position="502"/>
    </location>
</feature>
<comment type="similarity">
    <text evidence="6">Belongs to the ABC-4 integral membrane protein family.</text>
</comment>
<organism evidence="9 10">
    <name type="scientific">Streptomyces coeruleoprunus</name>
    <dbReference type="NCBI Taxonomy" id="285563"/>
    <lineage>
        <taxon>Bacteria</taxon>
        <taxon>Bacillati</taxon>
        <taxon>Actinomycetota</taxon>
        <taxon>Actinomycetes</taxon>
        <taxon>Kitasatosporales</taxon>
        <taxon>Streptomycetaceae</taxon>
        <taxon>Streptomyces</taxon>
    </lineage>
</organism>
<evidence type="ECO:0000259" key="8">
    <source>
        <dbReference type="Pfam" id="PF02687"/>
    </source>
</evidence>
<evidence type="ECO:0000256" key="7">
    <source>
        <dbReference type="SAM" id="Phobius"/>
    </source>
</evidence>